<keyword evidence="7 8" id="KW-0472">Membrane</keyword>
<reference evidence="9 10" key="1">
    <citation type="submission" date="2016-04" db="EMBL/GenBank/DDBJ databases">
        <title>Polished mammalian reference genomes with single-molecule sequencing and chromosome conformation capture applied to the Capra hircus genome.</title>
        <authorList>
            <person name="Bickhart D.M."/>
            <person name="Koren S."/>
            <person name="Rosen B."/>
            <person name="Hastie A."/>
            <person name="Liachko I."/>
            <person name="Sullivan S.T."/>
            <person name="Burton J."/>
            <person name="Sayre B.L."/>
            <person name="Huson H.J."/>
            <person name="Lee J."/>
            <person name="Lam E."/>
            <person name="Kelley C.M."/>
            <person name="Hutchison J.L."/>
            <person name="Zhou Y."/>
            <person name="Sun J."/>
            <person name="Crisa A."/>
            <person name="Schwartz J.C."/>
            <person name="Hammond J.A."/>
            <person name="Schroeder S.G."/>
            <person name="Liu G.E."/>
            <person name="Dunham M."/>
            <person name="Shendure J."/>
            <person name="Sonstegard T.S."/>
            <person name="Phillippy A.M."/>
            <person name="Van Tassell C.P."/>
            <person name="Smith T.P."/>
        </authorList>
    </citation>
    <scope>NUCLEOTIDE SEQUENCE [LARGE SCALE GENOMIC DNA]</scope>
</reference>
<dbReference type="GO" id="GO:0007034">
    <property type="term" value="P:vacuolar transport"/>
    <property type="evidence" value="ECO:0007669"/>
    <property type="project" value="InterPro"/>
</dbReference>
<evidence type="ECO:0000256" key="2">
    <source>
        <dbReference type="ARBA" id="ARBA00004394"/>
    </source>
</evidence>
<sequence>VITFIFKDLFIWLCQFLLEIGYFLSAFLATSTAGKYEAISGFCFSLIKQILVVRFSTYFPGYFDGQNCLWWVFLVLGFLLFLRGFVNYAKDRVLFI</sequence>
<dbReference type="GO" id="GO:0006511">
    <property type="term" value="P:ubiquitin-dependent protein catabolic process"/>
    <property type="evidence" value="ECO:0007669"/>
    <property type="project" value="TreeGrafter"/>
</dbReference>
<evidence type="ECO:0000256" key="5">
    <source>
        <dbReference type="ARBA" id="ARBA00022989"/>
    </source>
</evidence>
<feature type="transmembrane region" description="Helical" evidence="8">
    <location>
        <begin position="68"/>
        <end position="86"/>
    </location>
</feature>
<proteinExistence type="predicted"/>
<dbReference type="GO" id="GO:0050699">
    <property type="term" value="F:WW domain binding"/>
    <property type="evidence" value="ECO:0007669"/>
    <property type="project" value="TreeGrafter"/>
</dbReference>
<reference evidence="9" key="3">
    <citation type="submission" date="2025-09" db="UniProtKB">
        <authorList>
            <consortium name="Ensembl"/>
        </authorList>
    </citation>
    <scope>IDENTIFICATION</scope>
</reference>
<feature type="transmembrane region" description="Helical" evidence="8">
    <location>
        <begin position="9"/>
        <end position="30"/>
    </location>
</feature>
<evidence type="ECO:0000256" key="7">
    <source>
        <dbReference type="ARBA" id="ARBA00023136"/>
    </source>
</evidence>
<dbReference type="GO" id="GO:0005783">
    <property type="term" value="C:endoplasmic reticulum"/>
    <property type="evidence" value="ECO:0007669"/>
    <property type="project" value="TreeGrafter"/>
</dbReference>
<dbReference type="Proteomes" id="UP000291000">
    <property type="component" value="Chromosome 19"/>
</dbReference>
<name>A0A452E2F4_CAPHI</name>
<keyword evidence="10" id="KW-1185">Reference proteome</keyword>
<dbReference type="Ensembl" id="ENSCHIT00000013896.1">
    <property type="protein sequence ID" value="ENSCHIP00000006184.1"/>
    <property type="gene ID" value="ENSCHIG00000010095.1"/>
</dbReference>
<dbReference type="GO" id="GO:0000139">
    <property type="term" value="C:Golgi membrane"/>
    <property type="evidence" value="ECO:0007669"/>
    <property type="project" value="UniProtKB-SubCell"/>
</dbReference>
<evidence type="ECO:0000313" key="10">
    <source>
        <dbReference type="Proteomes" id="UP000291000"/>
    </source>
</evidence>
<comment type="subcellular location">
    <subcellularLocation>
        <location evidence="1">Endomembrane system</location>
        <topology evidence="1">Multi-pass membrane protein</topology>
    </subcellularLocation>
    <subcellularLocation>
        <location evidence="2">Golgi apparatus membrane</location>
    </subcellularLocation>
</comment>
<dbReference type="InterPro" id="IPR019325">
    <property type="entry name" value="NEDD4/Bsd2"/>
</dbReference>
<accession>A0A452E2F4</accession>
<keyword evidence="3 8" id="KW-0812">Transmembrane</keyword>
<keyword evidence="6" id="KW-0333">Golgi apparatus</keyword>
<keyword evidence="4" id="KW-0677">Repeat</keyword>
<keyword evidence="5 8" id="KW-1133">Transmembrane helix</keyword>
<dbReference type="STRING" id="9925.ENSCHIP00000006184"/>
<dbReference type="GO" id="GO:0031398">
    <property type="term" value="P:positive regulation of protein ubiquitination"/>
    <property type="evidence" value="ECO:0007669"/>
    <property type="project" value="TreeGrafter"/>
</dbReference>
<evidence type="ECO:0000256" key="8">
    <source>
        <dbReference type="SAM" id="Phobius"/>
    </source>
</evidence>
<dbReference type="AlphaFoldDB" id="A0A452E2F4"/>
<dbReference type="GO" id="GO:0030001">
    <property type="term" value="P:metal ion transport"/>
    <property type="evidence" value="ECO:0007669"/>
    <property type="project" value="InterPro"/>
</dbReference>
<dbReference type="PANTHER" id="PTHR13396">
    <property type="entry name" value="NEDD4 FAMILY INTERACTING PROTEIN 1/2"/>
    <property type="match status" value="1"/>
</dbReference>
<evidence type="ECO:0000256" key="4">
    <source>
        <dbReference type="ARBA" id="ARBA00022737"/>
    </source>
</evidence>
<protein>
    <submittedName>
        <fullName evidence="9">Uncharacterized protein</fullName>
    </submittedName>
</protein>
<reference evidence="9" key="2">
    <citation type="submission" date="2025-08" db="UniProtKB">
        <authorList>
            <consortium name="Ensembl"/>
        </authorList>
    </citation>
    <scope>IDENTIFICATION</scope>
</reference>
<evidence type="ECO:0000256" key="3">
    <source>
        <dbReference type="ARBA" id="ARBA00022692"/>
    </source>
</evidence>
<evidence type="ECO:0000256" key="1">
    <source>
        <dbReference type="ARBA" id="ARBA00004127"/>
    </source>
</evidence>
<dbReference type="EMBL" id="LWLT01000022">
    <property type="status" value="NOT_ANNOTATED_CDS"/>
    <property type="molecule type" value="Genomic_DNA"/>
</dbReference>
<dbReference type="GO" id="GO:0048471">
    <property type="term" value="C:perinuclear region of cytoplasm"/>
    <property type="evidence" value="ECO:0007669"/>
    <property type="project" value="TreeGrafter"/>
</dbReference>
<evidence type="ECO:0000313" key="9">
    <source>
        <dbReference type="Ensembl" id="ENSCHIP00000006184.1"/>
    </source>
</evidence>
<evidence type="ECO:0000256" key="6">
    <source>
        <dbReference type="ARBA" id="ARBA00023034"/>
    </source>
</evidence>
<organism evidence="9 10">
    <name type="scientific">Capra hircus</name>
    <name type="common">Goat</name>
    <dbReference type="NCBI Taxonomy" id="9925"/>
    <lineage>
        <taxon>Eukaryota</taxon>
        <taxon>Metazoa</taxon>
        <taxon>Chordata</taxon>
        <taxon>Craniata</taxon>
        <taxon>Vertebrata</taxon>
        <taxon>Euteleostomi</taxon>
        <taxon>Mammalia</taxon>
        <taxon>Eutheria</taxon>
        <taxon>Laurasiatheria</taxon>
        <taxon>Artiodactyla</taxon>
        <taxon>Ruminantia</taxon>
        <taxon>Pecora</taxon>
        <taxon>Bovidae</taxon>
        <taxon>Caprinae</taxon>
        <taxon>Capra</taxon>
    </lineage>
</organism>
<dbReference type="PANTHER" id="PTHR13396:SF3">
    <property type="entry name" value="NEDD4 FAMILY-INTERACTING PROTEIN 1"/>
    <property type="match status" value="1"/>
</dbReference>